<keyword evidence="3" id="KW-1003">Cell membrane</keyword>
<evidence type="ECO:0000256" key="2">
    <source>
        <dbReference type="ARBA" id="ARBA00021549"/>
    </source>
</evidence>
<comment type="subcellular location">
    <subcellularLocation>
        <location evidence="1">Cell inner membrane</location>
        <topology evidence="1">Single-pass membrane protein</topology>
    </subcellularLocation>
</comment>
<keyword evidence="14" id="KW-1185">Reference proteome</keyword>
<evidence type="ECO:0000256" key="4">
    <source>
        <dbReference type="ARBA" id="ARBA00022481"/>
    </source>
</evidence>
<evidence type="ECO:0000256" key="7">
    <source>
        <dbReference type="ARBA" id="ARBA00022989"/>
    </source>
</evidence>
<dbReference type="InterPro" id="IPR012902">
    <property type="entry name" value="N_methyl_site"/>
</dbReference>
<comment type="similarity">
    <text evidence="9">Belongs to the GSP H family.</text>
</comment>
<sequence>MRRRGGGGGVSLVELLVTLALAGVLAGAVMPSFVDIVRRQRLRTATNDLLAAVDLTRSQAIARGARVMMAPLDPAGTDWRLGWAVFVDRNHNRRPDPGEPLIYRQGPIADGILVASKFSSGAAQSYLAYNAAGRACSASNSLAARWGTLSLTQGDDVRNIKINMLGRVRVCDPARDRANCDGAD</sequence>
<feature type="transmembrane region" description="Helical" evidence="11">
    <location>
        <begin position="12"/>
        <end position="34"/>
    </location>
</feature>
<dbReference type="Pfam" id="PF12019">
    <property type="entry name" value="GspH"/>
    <property type="match status" value="1"/>
</dbReference>
<keyword evidence="8 11" id="KW-0472">Membrane</keyword>
<gene>
    <name evidence="13" type="ORF">GW587_30105</name>
</gene>
<evidence type="ECO:0000259" key="12">
    <source>
        <dbReference type="Pfam" id="PF12019"/>
    </source>
</evidence>
<dbReference type="SUPFAM" id="SSF54523">
    <property type="entry name" value="Pili subunits"/>
    <property type="match status" value="1"/>
</dbReference>
<dbReference type="Gene3D" id="3.55.40.10">
    <property type="entry name" value="minor pseudopilin epsh domain"/>
    <property type="match status" value="1"/>
</dbReference>
<reference evidence="13 14" key="1">
    <citation type="submission" date="2020-01" db="EMBL/GenBank/DDBJ databases">
        <authorList>
            <person name="Lee S.D."/>
        </authorList>
    </citation>
    <scope>NUCLEOTIDE SEQUENCE [LARGE SCALE GENOMIC DNA]</scope>
    <source>
        <strain evidence="13 14">SAP-35</strain>
    </source>
</reference>
<evidence type="ECO:0000256" key="1">
    <source>
        <dbReference type="ARBA" id="ARBA00004377"/>
    </source>
</evidence>
<name>A0ABX0FUY2_9BURK</name>
<accession>A0ABX0FUY2</accession>
<evidence type="ECO:0000256" key="3">
    <source>
        <dbReference type="ARBA" id="ARBA00022475"/>
    </source>
</evidence>
<organism evidence="13 14">
    <name type="scientific">Duganella aceris</name>
    <dbReference type="NCBI Taxonomy" id="2703883"/>
    <lineage>
        <taxon>Bacteria</taxon>
        <taxon>Pseudomonadati</taxon>
        <taxon>Pseudomonadota</taxon>
        <taxon>Betaproteobacteria</taxon>
        <taxon>Burkholderiales</taxon>
        <taxon>Oxalobacteraceae</taxon>
        <taxon>Telluria group</taxon>
        <taxon>Duganella</taxon>
    </lineage>
</organism>
<keyword evidence="7 11" id="KW-1133">Transmembrane helix</keyword>
<evidence type="ECO:0000256" key="9">
    <source>
        <dbReference type="ARBA" id="ARBA00025772"/>
    </source>
</evidence>
<keyword evidence="6 11" id="KW-0812">Transmembrane</keyword>
<evidence type="ECO:0000256" key="11">
    <source>
        <dbReference type="SAM" id="Phobius"/>
    </source>
</evidence>
<dbReference type="InterPro" id="IPR045584">
    <property type="entry name" value="Pilin-like"/>
</dbReference>
<evidence type="ECO:0000313" key="13">
    <source>
        <dbReference type="EMBL" id="NGZ88495.1"/>
    </source>
</evidence>
<evidence type="ECO:0000256" key="6">
    <source>
        <dbReference type="ARBA" id="ARBA00022692"/>
    </source>
</evidence>
<reference evidence="14" key="2">
    <citation type="submission" date="2023-07" db="EMBL/GenBank/DDBJ databases">
        <title>Duganella aceri sp. nov., isolated from tree sap.</title>
        <authorList>
            <person name="Kim I.S."/>
        </authorList>
    </citation>
    <scope>NUCLEOTIDE SEQUENCE [LARGE SCALE GENOMIC DNA]</scope>
    <source>
        <strain evidence="14">SAP-35</strain>
    </source>
</reference>
<evidence type="ECO:0000256" key="5">
    <source>
        <dbReference type="ARBA" id="ARBA00022519"/>
    </source>
</evidence>
<evidence type="ECO:0000256" key="8">
    <source>
        <dbReference type="ARBA" id="ARBA00023136"/>
    </source>
</evidence>
<evidence type="ECO:0000313" key="14">
    <source>
        <dbReference type="Proteomes" id="UP000666369"/>
    </source>
</evidence>
<dbReference type="InterPro" id="IPR022346">
    <property type="entry name" value="T2SS_GspH"/>
</dbReference>
<evidence type="ECO:0000256" key="10">
    <source>
        <dbReference type="ARBA" id="ARBA00030775"/>
    </source>
</evidence>
<keyword evidence="5" id="KW-0997">Cell inner membrane</keyword>
<comment type="caution">
    <text evidence="13">The sequence shown here is derived from an EMBL/GenBank/DDBJ whole genome shotgun (WGS) entry which is preliminary data.</text>
</comment>
<proteinExistence type="inferred from homology"/>
<dbReference type="EMBL" id="JAADJT010000023">
    <property type="protein sequence ID" value="NGZ88495.1"/>
    <property type="molecule type" value="Genomic_DNA"/>
</dbReference>
<feature type="domain" description="General secretion pathway GspH" evidence="12">
    <location>
        <begin position="45"/>
        <end position="166"/>
    </location>
</feature>
<dbReference type="Proteomes" id="UP000666369">
    <property type="component" value="Unassembled WGS sequence"/>
</dbReference>
<keyword evidence="4" id="KW-0488">Methylation</keyword>
<protein>
    <recommendedName>
        <fullName evidence="2">Type II secretion system protein H</fullName>
    </recommendedName>
    <alternativeName>
        <fullName evidence="10">General secretion pathway protein H</fullName>
    </alternativeName>
</protein>
<dbReference type="PROSITE" id="PS00409">
    <property type="entry name" value="PROKAR_NTER_METHYL"/>
    <property type="match status" value="1"/>
</dbReference>